<organism evidence="3 4">
    <name type="scientific">Arthrobacter alpinus</name>
    <dbReference type="NCBI Taxonomy" id="656366"/>
    <lineage>
        <taxon>Bacteria</taxon>
        <taxon>Bacillati</taxon>
        <taxon>Actinomycetota</taxon>
        <taxon>Actinomycetes</taxon>
        <taxon>Micrococcales</taxon>
        <taxon>Micrococcaceae</taxon>
        <taxon>Arthrobacter</taxon>
    </lineage>
</organism>
<reference evidence="3 4" key="1">
    <citation type="submission" date="2016-10" db="EMBL/GenBank/DDBJ databases">
        <authorList>
            <person name="de Groot N.N."/>
        </authorList>
    </citation>
    <scope>NUCLEOTIDE SEQUENCE [LARGE SCALE GENOMIC DNA]</scope>
    <source>
        <strain evidence="3 4">DSM 22274</strain>
    </source>
</reference>
<name>A0A1H5GU00_9MICC</name>
<feature type="region of interest" description="Disordered" evidence="1">
    <location>
        <begin position="42"/>
        <end position="74"/>
    </location>
</feature>
<keyword evidence="2" id="KW-0472">Membrane</keyword>
<accession>A0A1H5GU00</accession>
<dbReference type="RefSeq" id="WP_074710704.1">
    <property type="nucleotide sequence ID" value="NZ_FNTV01000001.1"/>
</dbReference>
<feature type="transmembrane region" description="Helical" evidence="2">
    <location>
        <begin position="12"/>
        <end position="29"/>
    </location>
</feature>
<dbReference type="EMBL" id="FNTV01000001">
    <property type="protein sequence ID" value="SEE19192.1"/>
    <property type="molecule type" value="Genomic_DNA"/>
</dbReference>
<dbReference type="Proteomes" id="UP000182725">
    <property type="component" value="Unassembled WGS sequence"/>
</dbReference>
<gene>
    <name evidence="3" type="ORF">SAMN04489740_0850</name>
</gene>
<keyword evidence="2" id="KW-0812">Transmembrane</keyword>
<dbReference type="AlphaFoldDB" id="A0A1H5GU00"/>
<sequence length="74" mass="8426">MDPQIVETIKAFVGPALSGGGVLGFYLLYRKFEAETRASLREDNETLRTENKDLRAENKDLREGRRPRDEESAV</sequence>
<evidence type="ECO:0000256" key="2">
    <source>
        <dbReference type="SAM" id="Phobius"/>
    </source>
</evidence>
<protein>
    <submittedName>
        <fullName evidence="3">Uncharacterized protein</fullName>
    </submittedName>
</protein>
<evidence type="ECO:0000313" key="3">
    <source>
        <dbReference type="EMBL" id="SEE19192.1"/>
    </source>
</evidence>
<keyword evidence="2" id="KW-1133">Transmembrane helix</keyword>
<proteinExistence type="predicted"/>
<evidence type="ECO:0000313" key="4">
    <source>
        <dbReference type="Proteomes" id="UP000182725"/>
    </source>
</evidence>
<evidence type="ECO:0000256" key="1">
    <source>
        <dbReference type="SAM" id="MobiDB-lite"/>
    </source>
</evidence>